<comment type="caution">
    <text evidence="1">The sequence shown here is derived from an EMBL/GenBank/DDBJ whole genome shotgun (WGS) entry which is preliminary data.</text>
</comment>
<dbReference type="Proteomes" id="UP000030008">
    <property type="component" value="Unassembled WGS sequence"/>
</dbReference>
<organism evidence="1 2">
    <name type="scientific">Clostridium innocuum</name>
    <dbReference type="NCBI Taxonomy" id="1522"/>
    <lineage>
        <taxon>Bacteria</taxon>
        <taxon>Bacillati</taxon>
        <taxon>Bacillota</taxon>
        <taxon>Clostridia</taxon>
        <taxon>Eubacteriales</taxon>
        <taxon>Clostridiaceae</taxon>
        <taxon>Clostridium</taxon>
    </lineage>
</organism>
<gene>
    <name evidence="1" type="ORF">CIAN88_19265</name>
</gene>
<dbReference type="EMBL" id="JQIF01000104">
    <property type="protein sequence ID" value="KGJ51636.1"/>
    <property type="molecule type" value="Genomic_DNA"/>
</dbReference>
<dbReference type="AlphaFoldDB" id="A0A099I224"/>
<accession>A0A099I224</accession>
<proteinExistence type="predicted"/>
<sequence length="254" mass="29916">MLYDNRIAAAFLEERPVTEEKHFYLLQEYKEADPKRRDIVQELDSQLESIVEEFPTFNKELFEAVFPNYREQLETVCIMAVVGTKENRIVKSEEGLCILIDLIHIADYTRIVSQMTYILQNYLTFELSKYLIQKQFPVRSRKYLSLLNHLAFTNGLANYLAWNASCSSYKFYTQKYEAHKERAFGLLSQALQVETKALQHKILVSAVTQEFWNQFPSVAGMFYFDDIYRDLGKEGIVLLYRHGPKNFIQTIFHE</sequence>
<evidence type="ECO:0000313" key="2">
    <source>
        <dbReference type="Proteomes" id="UP000030008"/>
    </source>
</evidence>
<protein>
    <submittedName>
        <fullName evidence="1">Uncharacterized protein</fullName>
    </submittedName>
</protein>
<reference evidence="1 2" key="1">
    <citation type="submission" date="2014-08" db="EMBL/GenBank/DDBJ databases">
        <title>Clostridium innocuum, an unnegligible vancomycin-resistant pathogen causing extra-intestinal infections.</title>
        <authorList>
            <person name="Feng Y."/>
            <person name="Chiu C.-H."/>
        </authorList>
    </citation>
    <scope>NUCLEOTIDE SEQUENCE [LARGE SCALE GENOMIC DNA]</scope>
    <source>
        <strain evidence="1 2">AN88</strain>
    </source>
</reference>
<evidence type="ECO:0000313" key="1">
    <source>
        <dbReference type="EMBL" id="KGJ51636.1"/>
    </source>
</evidence>
<name>A0A099I224_CLOIN</name>
<dbReference type="RefSeq" id="WP_044907502.1">
    <property type="nucleotide sequence ID" value="NZ_JQIF01000104.1"/>
</dbReference>